<dbReference type="SUPFAM" id="SSF52402">
    <property type="entry name" value="Adenine nucleotide alpha hydrolases-like"/>
    <property type="match status" value="1"/>
</dbReference>
<dbReference type="InterPro" id="IPR014729">
    <property type="entry name" value="Rossmann-like_a/b/a_fold"/>
</dbReference>
<dbReference type="EnsemblPlants" id="EMT08168">
    <property type="protein sequence ID" value="EMT08168"/>
    <property type="gene ID" value="F775_02886"/>
</dbReference>
<dbReference type="Gene3D" id="3.40.50.620">
    <property type="entry name" value="HUPs"/>
    <property type="match status" value="1"/>
</dbReference>
<evidence type="ECO:0000313" key="1">
    <source>
        <dbReference type="EnsemblPlants" id="EMT08168"/>
    </source>
</evidence>
<reference evidence="1" key="1">
    <citation type="submission" date="2015-06" db="UniProtKB">
        <authorList>
            <consortium name="EnsemblPlants"/>
        </authorList>
    </citation>
    <scope>IDENTIFICATION</scope>
</reference>
<evidence type="ECO:0008006" key="2">
    <source>
        <dbReference type="Google" id="ProtNLM"/>
    </source>
</evidence>
<protein>
    <recommendedName>
        <fullName evidence="2">UspA domain-containing protein</fullName>
    </recommendedName>
</protein>
<accession>M8BZ00</accession>
<dbReference type="PANTHER" id="PTHR47382:SF3">
    <property type="entry name" value="ADENINE NUCLEOTIDE ALPHA HYDROLASES-LIKE SUPERFAMILY PROTEIN"/>
    <property type="match status" value="1"/>
</dbReference>
<dbReference type="PANTHER" id="PTHR47382">
    <property type="entry name" value="U-BOX DOMAIN-CONTAINING PROTEIN 52-LIKE"/>
    <property type="match status" value="1"/>
</dbReference>
<dbReference type="ExpressionAtlas" id="M8BZ00">
    <property type="expression patterns" value="baseline"/>
</dbReference>
<name>M8BZ00_AEGTA</name>
<organism evidence="1">
    <name type="scientific">Aegilops tauschii</name>
    <name type="common">Tausch's goatgrass</name>
    <name type="synonym">Aegilops squarrosa</name>
    <dbReference type="NCBI Taxonomy" id="37682"/>
    <lineage>
        <taxon>Eukaryota</taxon>
        <taxon>Viridiplantae</taxon>
        <taxon>Streptophyta</taxon>
        <taxon>Embryophyta</taxon>
        <taxon>Tracheophyta</taxon>
        <taxon>Spermatophyta</taxon>
        <taxon>Magnoliopsida</taxon>
        <taxon>Liliopsida</taxon>
        <taxon>Poales</taxon>
        <taxon>Poaceae</taxon>
        <taxon>BOP clade</taxon>
        <taxon>Pooideae</taxon>
        <taxon>Triticodae</taxon>
        <taxon>Triticeae</taxon>
        <taxon>Triticinae</taxon>
        <taxon>Aegilops</taxon>
    </lineage>
</organism>
<dbReference type="AlphaFoldDB" id="M8BZ00"/>
<sequence length="141" mass="16013">MEAHRRWDTSGSGSRYSFRTSVSSLADFGGEIVEAEARRAAVDRVFVAVPGEVKHGRSALQWALHNLAKDGAQVVVAHVHRPAQMIPMMGAKMHYTRLDPEQVKDYRKQELEKALERLEEYVVLCTMLKVFFLHLLRLSHG</sequence>
<proteinExistence type="predicted"/>